<gene>
    <name evidence="2" type="ORF">RHGRI_033518</name>
</gene>
<dbReference type="EMBL" id="JACTNZ010000012">
    <property type="protein sequence ID" value="KAG5520994.1"/>
    <property type="molecule type" value="Genomic_DNA"/>
</dbReference>
<organism evidence="2 3">
    <name type="scientific">Rhododendron griersonianum</name>
    <dbReference type="NCBI Taxonomy" id="479676"/>
    <lineage>
        <taxon>Eukaryota</taxon>
        <taxon>Viridiplantae</taxon>
        <taxon>Streptophyta</taxon>
        <taxon>Embryophyta</taxon>
        <taxon>Tracheophyta</taxon>
        <taxon>Spermatophyta</taxon>
        <taxon>Magnoliopsida</taxon>
        <taxon>eudicotyledons</taxon>
        <taxon>Gunneridae</taxon>
        <taxon>Pentapetalae</taxon>
        <taxon>asterids</taxon>
        <taxon>Ericales</taxon>
        <taxon>Ericaceae</taxon>
        <taxon>Ericoideae</taxon>
        <taxon>Rhodoreae</taxon>
        <taxon>Rhododendron</taxon>
    </lineage>
</organism>
<name>A0AAV6I1D0_9ERIC</name>
<protein>
    <submittedName>
        <fullName evidence="2">Uncharacterized protein</fullName>
    </submittedName>
</protein>
<evidence type="ECO:0000256" key="1">
    <source>
        <dbReference type="SAM" id="MobiDB-lite"/>
    </source>
</evidence>
<feature type="compositionally biased region" description="Acidic residues" evidence="1">
    <location>
        <begin position="119"/>
        <end position="133"/>
    </location>
</feature>
<dbReference type="Proteomes" id="UP000823749">
    <property type="component" value="Chromosome 12"/>
</dbReference>
<evidence type="ECO:0000313" key="2">
    <source>
        <dbReference type="EMBL" id="KAG5520994.1"/>
    </source>
</evidence>
<evidence type="ECO:0000313" key="3">
    <source>
        <dbReference type="Proteomes" id="UP000823749"/>
    </source>
</evidence>
<dbReference type="AlphaFoldDB" id="A0AAV6I1D0"/>
<feature type="region of interest" description="Disordered" evidence="1">
    <location>
        <begin position="9"/>
        <end position="40"/>
    </location>
</feature>
<accession>A0AAV6I1D0</accession>
<comment type="caution">
    <text evidence="2">The sequence shown here is derived from an EMBL/GenBank/DDBJ whole genome shotgun (WGS) entry which is preliminary data.</text>
</comment>
<feature type="region of interest" description="Disordered" evidence="1">
    <location>
        <begin position="90"/>
        <end position="149"/>
    </location>
</feature>
<reference evidence="2" key="1">
    <citation type="submission" date="2020-08" db="EMBL/GenBank/DDBJ databases">
        <title>Plant Genome Project.</title>
        <authorList>
            <person name="Zhang R.-G."/>
        </authorList>
    </citation>
    <scope>NUCLEOTIDE SEQUENCE</scope>
    <source>
        <strain evidence="2">WSP0</strain>
        <tissue evidence="2">Leaf</tissue>
    </source>
</reference>
<proteinExistence type="predicted"/>
<feature type="compositionally biased region" description="Low complexity" evidence="1">
    <location>
        <begin position="18"/>
        <end position="29"/>
    </location>
</feature>
<keyword evidence="3" id="KW-1185">Reference proteome</keyword>
<sequence>MITAICESQGVRTSEQFTPGSPGPITGGSVEKSKSMSKPLFAAASSSCPIAPRGPKRNEQWWEIMMCRFDTIQKEQSELRKVMEKEIRRRKKEDKMTRMLRHVSGCGVGSSSDPYVPTQEDEENTTEEEEEIVGNEQMREHDEEDEEDD</sequence>